<dbReference type="EMBL" id="CM046131">
    <property type="protein sequence ID" value="KAI8431146.1"/>
    <property type="molecule type" value="Genomic_DNA"/>
</dbReference>
<evidence type="ECO:0000313" key="2">
    <source>
        <dbReference type="Proteomes" id="UP001064048"/>
    </source>
</evidence>
<dbReference type="Proteomes" id="UP001064048">
    <property type="component" value="Chromosome Z"/>
</dbReference>
<accession>A0ACC0K4F8</accession>
<gene>
    <name evidence="1" type="ORF">MSG28_001191</name>
</gene>
<evidence type="ECO:0000313" key="1">
    <source>
        <dbReference type="EMBL" id="KAI8431146.1"/>
    </source>
</evidence>
<sequence>MFGERRCGHPAVPPNAKVSLASDTDIRPGSIATYDCDDGYELFGAHQRECTLRGEWTAEPPFCGTNVAFRKPANQSTTVRGGNAGNGNDGEKTTEHDGKRCSETQREASPWWQVDLLRHYSVKVVRVTTRGCCGHQPLQDLEIRVGNSSTDLQRNPLCAWFPGTIDEGVTKTFTCARPLIGQHVFLQLVGVEGSLSLCEVEVFTTEEFSNDRCAPKGVSDDVELAAFSRNCYEFNVAKGGSFDDARRQCQTHGGDLIHGFQGATASFLTQELERRKAQLKTQLVWIGAQKEPGLTSRTWKWVDGEIVSKPAWGKDQPNNYNGEQNCVVLDGGRAWLWNDVGCNLDYLHWICQYSPWSQLAAELETVIKNIGTKAVIPRLGDFELKYDIAKLRSSLCFSLCSSLCSLLCSSHSAKLSMPAHSALDEGVTKTFSCARPLIGQHVFLQLVGVEGSLSLCEVEVFTTEEFSNDRCAPKGVSDDVELAAFSRNCYEFNVAKGGSFDDARRQCQTHGGDLIHGFQGATASFLTQELERRKAQLKTQLVWIGAQKEPGLTSRTWKWVDGEIVSKPAWGKDQPNNYNGEQNCVVLDGGRAWLWNDVGCNLDYLHWICQYMPPTCGSPDKLLNTTIEGDSYTVGSSITYKCPEGHMLVGDKTRECNRDGFWSGAAPNCKYVNCGALTPVQDGDVSLPDVRTTHGARAIYSCRENHTLVGDQERVCGDGGVWSGEPPKCLFDWCPDPPPVSGATVAVGGHKAGSLATYTCQNGFILFGQPSVSCTLGGLWSGTPPSCKYVDCGTPAQLHKGSFRLLNGTTTFGSVARFGCEQDYWLAGAEELVCNRDGKWSHDIPSCELITCADPEVPSGGYMEAYDYNVHSTIDFHCEPGHQLVGESSLTCQQDGEWSGESPKCEYIDCGKLPPLTYGAAELLNGTTHLGSVIRYSCTANYRLAGPVSRVCQPDRVWSDATPRCEEIRCPEPIVAENSIVSVTGNDRMHGRTLIRTSTSVSTSSGNTYRIGALVKYRCERGYKVVGESLSTCEDSGQWSGITPKCQYVDCGNPGRMENGKVTLATNATYYGAAALYECDEHWVLDGVSRRQCQDDGTWSAEPPQCKEITCTDPSLQIKGSAGLHVVTSTLSIGGEAHYRCERGYSLKGNQTRLCLPKGQWAGTPPVCLPIDCRHPSTIENGRIIVANGSTLFGSSVEYHCLPQFQRVGPFLRKCTDEGKWSGEEPSCEVASNEAAETSTLPLRVGIGCGVVLFLLAMLGAIYLVLRKSTPVKNTENIEGAERKEDQNAAVMSYATLHDSTGRHIYDHVSDNVYDSPYSDHLSDNVAYGRRSDTDSAYEPEPTGPNAVVTINGVAVR</sequence>
<protein>
    <submittedName>
        <fullName evidence="1">Uncharacterized protein</fullName>
    </submittedName>
</protein>
<name>A0ACC0K4F8_CHOFU</name>
<keyword evidence="2" id="KW-1185">Reference proteome</keyword>
<organism evidence="1 2">
    <name type="scientific">Choristoneura fumiferana</name>
    <name type="common">Spruce budworm moth</name>
    <name type="synonym">Archips fumiferana</name>
    <dbReference type="NCBI Taxonomy" id="7141"/>
    <lineage>
        <taxon>Eukaryota</taxon>
        <taxon>Metazoa</taxon>
        <taxon>Ecdysozoa</taxon>
        <taxon>Arthropoda</taxon>
        <taxon>Hexapoda</taxon>
        <taxon>Insecta</taxon>
        <taxon>Pterygota</taxon>
        <taxon>Neoptera</taxon>
        <taxon>Endopterygota</taxon>
        <taxon>Lepidoptera</taxon>
        <taxon>Glossata</taxon>
        <taxon>Ditrysia</taxon>
        <taxon>Tortricoidea</taxon>
        <taxon>Tortricidae</taxon>
        <taxon>Tortricinae</taxon>
        <taxon>Choristoneura</taxon>
    </lineage>
</organism>
<comment type="caution">
    <text evidence="1">The sequence shown here is derived from an EMBL/GenBank/DDBJ whole genome shotgun (WGS) entry which is preliminary data.</text>
</comment>
<reference evidence="1 2" key="1">
    <citation type="journal article" date="2022" name="Genome Biol. Evol.">
        <title>The Spruce Budworm Genome: Reconstructing the Evolutionary History of Antifreeze Proteins.</title>
        <authorList>
            <person name="Beliveau C."/>
            <person name="Gagne P."/>
            <person name="Picq S."/>
            <person name="Vernygora O."/>
            <person name="Keeling C.I."/>
            <person name="Pinkney K."/>
            <person name="Doucet D."/>
            <person name="Wen F."/>
            <person name="Johnston J.S."/>
            <person name="Maaroufi H."/>
            <person name="Boyle B."/>
            <person name="Laroche J."/>
            <person name="Dewar K."/>
            <person name="Juretic N."/>
            <person name="Blackburn G."/>
            <person name="Nisole A."/>
            <person name="Brunet B."/>
            <person name="Brandao M."/>
            <person name="Lumley L."/>
            <person name="Duan J."/>
            <person name="Quan G."/>
            <person name="Lucarotti C.J."/>
            <person name="Roe A.D."/>
            <person name="Sperling F.A.H."/>
            <person name="Levesque R.C."/>
            <person name="Cusson M."/>
        </authorList>
    </citation>
    <scope>NUCLEOTIDE SEQUENCE [LARGE SCALE GENOMIC DNA]</scope>
    <source>
        <strain evidence="1">Glfc:IPQL:Cfum</strain>
    </source>
</reference>
<proteinExistence type="predicted"/>